<evidence type="ECO:0000313" key="1">
    <source>
        <dbReference type="EMBL" id="AGO82596.1"/>
    </source>
</evidence>
<gene>
    <name evidence="1" type="ORF">pdul_cds_507</name>
</gene>
<evidence type="ECO:0000313" key="2">
    <source>
        <dbReference type="Proteomes" id="UP000201566"/>
    </source>
</evidence>
<sequence length="94" mass="9896">MGDGMAQTIAQFMTFKNNTSAPVAVHEVWTNGHEVPFTLAPGMTRVSGSSKNGPTVRCIGLSGTFLGSPHKACIDPYGDFRVVIDGRGVTISKA</sequence>
<organism evidence="1 2">
    <name type="scientific">Pandoravirus dulcis</name>
    <dbReference type="NCBI Taxonomy" id="1349409"/>
    <lineage>
        <taxon>Viruses</taxon>
        <taxon>Pandoravirus</taxon>
    </lineage>
</organism>
<dbReference type="EMBL" id="KC977570">
    <property type="protein sequence ID" value="AGO82596.1"/>
    <property type="molecule type" value="Genomic_DNA"/>
</dbReference>
<dbReference type="KEGG" id="vg:16513022"/>
<protein>
    <submittedName>
        <fullName evidence="1">Uncharacterized protein</fullName>
    </submittedName>
</protein>
<reference evidence="1 2" key="1">
    <citation type="journal article" date="2013" name="Science">
        <title>Pandoraviruses: amoeba viruses with genomes up to 2.5 Mb reaching that of parasitic eukaryotes.</title>
        <authorList>
            <person name="Philippe N."/>
            <person name="Legendre M."/>
            <person name="Doutre G."/>
            <person name="Coute Y."/>
            <person name="Poirot O."/>
            <person name="Lescot M."/>
            <person name="Arslan D."/>
            <person name="Seltzer V."/>
            <person name="Bertaux L."/>
            <person name="Bruley C."/>
            <person name="Garin J."/>
            <person name="Claverie J.M."/>
            <person name="Abergel C."/>
        </authorList>
    </citation>
    <scope>NUCLEOTIDE SEQUENCE [LARGE SCALE GENOMIC DNA]</scope>
    <source>
        <strain evidence="1">Melbourne</strain>
    </source>
</reference>
<accession>S4VX01</accession>
<name>S4VX01_9VIRU</name>
<dbReference type="Proteomes" id="UP000201566">
    <property type="component" value="Segment"/>
</dbReference>
<proteinExistence type="predicted"/>
<dbReference type="RefSeq" id="YP_008319265.1">
    <property type="nucleotide sequence ID" value="NC_021858.1"/>
</dbReference>
<dbReference type="GeneID" id="16513022"/>